<protein>
    <recommendedName>
        <fullName evidence="1">non-specific serine/threonine protein kinase</fullName>
        <ecNumber evidence="1">2.7.11.1</ecNumber>
    </recommendedName>
</protein>
<dbReference type="PANTHER" id="PTHR13902">
    <property type="entry name" value="SERINE/THREONINE-PROTEIN KINASE WNK WITH NO LYSINE -RELATED"/>
    <property type="match status" value="1"/>
</dbReference>
<accession>A0A7C9E711</accession>
<feature type="coiled-coil region" evidence="9">
    <location>
        <begin position="525"/>
        <end position="567"/>
    </location>
</feature>
<keyword evidence="5" id="KW-0418">Kinase</keyword>
<evidence type="ECO:0000256" key="10">
    <source>
        <dbReference type="SAM" id="MobiDB-lite"/>
    </source>
</evidence>
<feature type="compositionally biased region" description="Polar residues" evidence="10">
    <location>
        <begin position="435"/>
        <end position="444"/>
    </location>
</feature>
<keyword evidence="4" id="KW-0547">Nucleotide-binding</keyword>
<dbReference type="InterPro" id="IPR011009">
    <property type="entry name" value="Kinase-like_dom_sf"/>
</dbReference>
<evidence type="ECO:0000256" key="5">
    <source>
        <dbReference type="ARBA" id="ARBA00022777"/>
    </source>
</evidence>
<comment type="catalytic activity">
    <reaction evidence="8">
        <text>L-seryl-[protein] + ATP = O-phospho-L-seryl-[protein] + ADP + H(+)</text>
        <dbReference type="Rhea" id="RHEA:17989"/>
        <dbReference type="Rhea" id="RHEA-COMP:9863"/>
        <dbReference type="Rhea" id="RHEA-COMP:11604"/>
        <dbReference type="ChEBI" id="CHEBI:15378"/>
        <dbReference type="ChEBI" id="CHEBI:29999"/>
        <dbReference type="ChEBI" id="CHEBI:30616"/>
        <dbReference type="ChEBI" id="CHEBI:83421"/>
        <dbReference type="ChEBI" id="CHEBI:456216"/>
        <dbReference type="EC" id="2.7.11.1"/>
    </reaction>
</comment>
<sequence length="576" mass="64196">MDSNSSDGFDDVAERDPSGRYIRYNEILGRGAFKTVYKAFDEVNGIEVAWNQVDIDEVLQSSQKLERLYSEVHLLKSLKHVNIIRCYHSWVDDNSKTINMITELLTSGSLRQYRKKHKNVDMKAIKNWARQILRGLLYLHAHQPCIIHRDLKCDNVFVNGNTGEIKIGDLGLATVMQQPTARSVIGTPEFMAPELYEEEYNELVDIYSFGMCMLEMVTCEYPYSECRNSAQIYKKVISGVKPVALSKVSDSEMKCFIEKCLVPASSRPSAEELLNDPFLASTGSVVQNPLPLMLDVPQSARLSMPEDNFMDIDLGGKKGSSSSHMGSSCEAIHSSFLELTRVNDVHTFKLTGVLEHDKSISMSLRIADIHGLANYVHFTFYLHSDTTISIAGEMVEALSEDLHLLKKDVVLIAQLMEELIGGLVPHYRPSYDYSLTESNGSPEESASSHSDLDSFSSGLTCLSSGGSGPEKDEGVGGSVPSEMSTEYSLANHSLDHGCSGSDIYKLSNKGSFDGLSMSSLSSLTLSDKNQYNKELREELDAIDSQYNECFQELLRRREEAIENAKKRWSTRKVAVA</sequence>
<dbReference type="PROSITE" id="PS00108">
    <property type="entry name" value="PROTEIN_KINASE_ST"/>
    <property type="match status" value="1"/>
</dbReference>
<dbReference type="InterPro" id="IPR000719">
    <property type="entry name" value="Prot_kinase_dom"/>
</dbReference>
<dbReference type="PROSITE" id="PS50011">
    <property type="entry name" value="PROTEIN_KINASE_DOM"/>
    <property type="match status" value="1"/>
</dbReference>
<dbReference type="FunFam" id="3.30.200.20:FF:000075">
    <property type="entry name" value="Probable serine/threonine-protein kinase WNK1"/>
    <property type="match status" value="1"/>
</dbReference>
<comment type="catalytic activity">
    <reaction evidence="7">
        <text>L-threonyl-[protein] + ATP = O-phospho-L-threonyl-[protein] + ADP + H(+)</text>
        <dbReference type="Rhea" id="RHEA:46608"/>
        <dbReference type="Rhea" id="RHEA-COMP:11060"/>
        <dbReference type="Rhea" id="RHEA-COMP:11605"/>
        <dbReference type="ChEBI" id="CHEBI:15378"/>
        <dbReference type="ChEBI" id="CHEBI:30013"/>
        <dbReference type="ChEBI" id="CHEBI:30616"/>
        <dbReference type="ChEBI" id="CHEBI:61977"/>
        <dbReference type="ChEBI" id="CHEBI:456216"/>
        <dbReference type="EC" id="2.7.11.1"/>
    </reaction>
</comment>
<dbReference type="GO" id="GO:0005524">
    <property type="term" value="F:ATP binding"/>
    <property type="evidence" value="ECO:0007669"/>
    <property type="project" value="UniProtKB-KW"/>
</dbReference>
<evidence type="ECO:0000313" key="12">
    <source>
        <dbReference type="EMBL" id="MBA4657145.1"/>
    </source>
</evidence>
<keyword evidence="9" id="KW-0175">Coiled coil</keyword>
<evidence type="ECO:0000256" key="7">
    <source>
        <dbReference type="ARBA" id="ARBA00047899"/>
    </source>
</evidence>
<reference evidence="12" key="2">
    <citation type="submission" date="2020-07" db="EMBL/GenBank/DDBJ databases">
        <authorList>
            <person name="Vera ALvarez R."/>
            <person name="Arias-Moreno D.M."/>
            <person name="Jimenez-Jacinto V."/>
            <person name="Jimenez-Bremont J.F."/>
            <person name="Swaminathan K."/>
            <person name="Moose S.P."/>
            <person name="Guerrero-Gonzalez M.L."/>
            <person name="Marino-Ramirez L."/>
            <person name="Landsman D."/>
            <person name="Rodriguez-Kessler M."/>
            <person name="Delgado-Sanchez P."/>
        </authorList>
    </citation>
    <scope>NUCLEOTIDE SEQUENCE</scope>
    <source>
        <tissue evidence="12">Cladode</tissue>
    </source>
</reference>
<evidence type="ECO:0000256" key="2">
    <source>
        <dbReference type="ARBA" id="ARBA00022527"/>
    </source>
</evidence>
<dbReference type="FunFam" id="1.10.510.10:FF:000046">
    <property type="entry name" value="probable serine/threonine-protein kinase WNK9"/>
    <property type="match status" value="1"/>
</dbReference>
<dbReference type="EC" id="2.7.11.1" evidence="1"/>
<name>A0A7C9E711_OPUST</name>
<keyword evidence="2" id="KW-0723">Serine/threonine-protein kinase</keyword>
<evidence type="ECO:0000256" key="8">
    <source>
        <dbReference type="ARBA" id="ARBA00048679"/>
    </source>
</evidence>
<dbReference type="EMBL" id="GISG01194868">
    <property type="protein sequence ID" value="MBA4657145.1"/>
    <property type="molecule type" value="Transcribed_RNA"/>
</dbReference>
<dbReference type="Gene3D" id="1.10.510.10">
    <property type="entry name" value="Transferase(Phosphotransferase) domain 1"/>
    <property type="match status" value="1"/>
</dbReference>
<dbReference type="InterPro" id="IPR050588">
    <property type="entry name" value="WNK_Ser-Thr_kinase"/>
</dbReference>
<dbReference type="GO" id="GO:0004674">
    <property type="term" value="F:protein serine/threonine kinase activity"/>
    <property type="evidence" value="ECO:0007669"/>
    <property type="project" value="UniProtKB-KW"/>
</dbReference>
<evidence type="ECO:0000256" key="4">
    <source>
        <dbReference type="ARBA" id="ARBA00022741"/>
    </source>
</evidence>
<dbReference type="CDD" id="cd13983">
    <property type="entry name" value="STKc_WNK"/>
    <property type="match status" value="1"/>
</dbReference>
<keyword evidence="3" id="KW-0808">Transferase</keyword>
<evidence type="ECO:0000256" key="1">
    <source>
        <dbReference type="ARBA" id="ARBA00012513"/>
    </source>
</evidence>
<dbReference type="InterPro" id="IPR008271">
    <property type="entry name" value="Ser/Thr_kinase_AS"/>
</dbReference>
<keyword evidence="6" id="KW-0067">ATP-binding</keyword>
<dbReference type="Gene3D" id="3.30.200.20">
    <property type="entry name" value="Phosphorylase Kinase, domain 1"/>
    <property type="match status" value="1"/>
</dbReference>
<evidence type="ECO:0000256" key="6">
    <source>
        <dbReference type="ARBA" id="ARBA00022840"/>
    </source>
</evidence>
<evidence type="ECO:0000256" key="3">
    <source>
        <dbReference type="ARBA" id="ARBA00022679"/>
    </source>
</evidence>
<evidence type="ECO:0000259" key="11">
    <source>
        <dbReference type="PROSITE" id="PS50011"/>
    </source>
</evidence>
<proteinExistence type="predicted"/>
<dbReference type="Pfam" id="PF00069">
    <property type="entry name" value="Pkinase"/>
    <property type="match status" value="1"/>
</dbReference>
<organism evidence="12">
    <name type="scientific">Opuntia streptacantha</name>
    <name type="common">Prickly pear cactus</name>
    <name type="synonym">Opuntia cardona</name>
    <dbReference type="NCBI Taxonomy" id="393608"/>
    <lineage>
        <taxon>Eukaryota</taxon>
        <taxon>Viridiplantae</taxon>
        <taxon>Streptophyta</taxon>
        <taxon>Embryophyta</taxon>
        <taxon>Tracheophyta</taxon>
        <taxon>Spermatophyta</taxon>
        <taxon>Magnoliopsida</taxon>
        <taxon>eudicotyledons</taxon>
        <taxon>Gunneridae</taxon>
        <taxon>Pentapetalae</taxon>
        <taxon>Caryophyllales</taxon>
        <taxon>Cactineae</taxon>
        <taxon>Cactaceae</taxon>
        <taxon>Opuntioideae</taxon>
        <taxon>Opuntia</taxon>
    </lineage>
</organism>
<feature type="compositionally biased region" description="Low complexity" evidence="10">
    <location>
        <begin position="445"/>
        <end position="454"/>
    </location>
</feature>
<dbReference type="SUPFAM" id="SSF56112">
    <property type="entry name" value="Protein kinase-like (PK-like)"/>
    <property type="match status" value="1"/>
</dbReference>
<dbReference type="AlphaFoldDB" id="A0A7C9E711"/>
<feature type="domain" description="Protein kinase" evidence="11">
    <location>
        <begin position="22"/>
        <end position="279"/>
    </location>
</feature>
<reference evidence="12" key="1">
    <citation type="journal article" date="2013" name="J. Plant Res.">
        <title>Effect of fungi and light on seed germination of three Opuntia species from semiarid lands of central Mexico.</title>
        <authorList>
            <person name="Delgado-Sanchez P."/>
            <person name="Jimenez-Bremont J.F."/>
            <person name="Guerrero-Gonzalez Mde L."/>
            <person name="Flores J."/>
        </authorList>
    </citation>
    <scope>NUCLEOTIDE SEQUENCE</scope>
    <source>
        <tissue evidence="12">Cladode</tissue>
    </source>
</reference>
<evidence type="ECO:0000256" key="9">
    <source>
        <dbReference type="SAM" id="Coils"/>
    </source>
</evidence>
<feature type="region of interest" description="Disordered" evidence="10">
    <location>
        <begin position="462"/>
        <end position="483"/>
    </location>
</feature>
<feature type="region of interest" description="Disordered" evidence="10">
    <location>
        <begin position="435"/>
        <end position="454"/>
    </location>
</feature>
<dbReference type="SMART" id="SM00220">
    <property type="entry name" value="S_TKc"/>
    <property type="match status" value="1"/>
</dbReference>